<comment type="caution">
    <text evidence="1">The sequence shown here is derived from an EMBL/GenBank/DDBJ whole genome shotgun (WGS) entry which is preliminary data.</text>
</comment>
<organism evidence="1 2">
    <name type="scientific">Racocetra persica</name>
    <dbReference type="NCBI Taxonomy" id="160502"/>
    <lineage>
        <taxon>Eukaryota</taxon>
        <taxon>Fungi</taxon>
        <taxon>Fungi incertae sedis</taxon>
        <taxon>Mucoromycota</taxon>
        <taxon>Glomeromycotina</taxon>
        <taxon>Glomeromycetes</taxon>
        <taxon>Diversisporales</taxon>
        <taxon>Gigasporaceae</taxon>
        <taxon>Racocetra</taxon>
    </lineage>
</organism>
<accession>A0ACA9LHB9</accession>
<reference evidence="1" key="1">
    <citation type="submission" date="2021-06" db="EMBL/GenBank/DDBJ databases">
        <authorList>
            <person name="Kallberg Y."/>
            <person name="Tangrot J."/>
            <person name="Rosling A."/>
        </authorList>
    </citation>
    <scope>NUCLEOTIDE SEQUENCE</scope>
    <source>
        <strain evidence="1">MA461A</strain>
    </source>
</reference>
<feature type="non-terminal residue" evidence="1">
    <location>
        <position position="1"/>
    </location>
</feature>
<proteinExistence type="predicted"/>
<gene>
    <name evidence="1" type="ORF">RPERSI_LOCUS2930</name>
</gene>
<dbReference type="Proteomes" id="UP000789920">
    <property type="component" value="Unassembled WGS sequence"/>
</dbReference>
<evidence type="ECO:0000313" key="2">
    <source>
        <dbReference type="Proteomes" id="UP000789920"/>
    </source>
</evidence>
<keyword evidence="2" id="KW-1185">Reference proteome</keyword>
<protein>
    <submittedName>
        <fullName evidence="1">33120_t:CDS:1</fullName>
    </submittedName>
</protein>
<evidence type="ECO:0000313" key="1">
    <source>
        <dbReference type="EMBL" id="CAG8526184.1"/>
    </source>
</evidence>
<name>A0ACA9LHB9_9GLOM</name>
<sequence length="77" mass="8774">YQPIPESINPTKSKNDCQSLIKSENDDDEKSSDLEYDIAESDEENNQDTDCKVKSRNLDNSEDVISDPIQELFAHIL</sequence>
<dbReference type="EMBL" id="CAJVQC010003397">
    <property type="protein sequence ID" value="CAG8526184.1"/>
    <property type="molecule type" value="Genomic_DNA"/>
</dbReference>